<feature type="transmembrane region" description="Helical" evidence="5">
    <location>
        <begin position="25"/>
        <end position="47"/>
    </location>
</feature>
<dbReference type="PANTHER" id="PTHR38480:SF1">
    <property type="entry name" value="SLR0254 PROTEIN"/>
    <property type="match status" value="1"/>
</dbReference>
<evidence type="ECO:0000256" key="3">
    <source>
        <dbReference type="ARBA" id="ARBA00022989"/>
    </source>
</evidence>
<dbReference type="InterPro" id="IPR010432">
    <property type="entry name" value="RDD"/>
</dbReference>
<organism evidence="7 8">
    <name type="scientific">Tannerella sp. oral taxon BU063 isolate Cell 2</name>
    <dbReference type="NCBI Taxonomy" id="1411148"/>
    <lineage>
        <taxon>Bacteria</taxon>
        <taxon>Pseudomonadati</taxon>
        <taxon>Bacteroidota</taxon>
        <taxon>Bacteroidia</taxon>
        <taxon>Bacteroidales</taxon>
        <taxon>Tannerellaceae</taxon>
        <taxon>Tannerella</taxon>
    </lineage>
</organism>
<protein>
    <recommendedName>
        <fullName evidence="6">RDD domain-containing protein</fullName>
    </recommendedName>
</protein>
<evidence type="ECO:0000256" key="4">
    <source>
        <dbReference type="ARBA" id="ARBA00023136"/>
    </source>
</evidence>
<evidence type="ECO:0000256" key="5">
    <source>
        <dbReference type="SAM" id="Phobius"/>
    </source>
</evidence>
<feature type="transmembrane region" description="Helical" evidence="5">
    <location>
        <begin position="112"/>
        <end position="134"/>
    </location>
</feature>
<evidence type="ECO:0000313" key="8">
    <source>
        <dbReference type="Proteomes" id="UP000018837"/>
    </source>
</evidence>
<accession>W2C8P8</accession>
<dbReference type="Pfam" id="PF06271">
    <property type="entry name" value="RDD"/>
    <property type="match status" value="1"/>
</dbReference>
<keyword evidence="4 5" id="KW-0472">Membrane</keyword>
<sequence length="247" mass="27904">MSDSTIVTGQYVQIDQTPASLGARVLGRLIDTVLLLVYCAAVFGLWIAYMQMTGGEQDAFDSFLILSVFYLPALGYTFFWETFNNGQTPGKRFLGMRVVMKNGDRPTVAAYLFRWLFLLIDMHTSYVGILCIALTKNNQRVGDLAAGTLVIKEKDYKKIHVTLDEFSHLNHDYQPVFPQAERLSLAQVDLINRTLTGGDRQTRPERIRQLANEVRRFLGLADNGTADEALLRTLVRDYQHYALEAAV</sequence>
<reference evidence="7 8" key="1">
    <citation type="submission" date="2013-11" db="EMBL/GenBank/DDBJ databases">
        <title>Single cell genomics of uncultured Tannerella BU063 (oral taxon 286).</title>
        <authorList>
            <person name="Beall C.J."/>
            <person name="Campbell A.G."/>
            <person name="Griffen A.L."/>
            <person name="Podar M."/>
            <person name="Leys E.J."/>
        </authorList>
    </citation>
    <scope>NUCLEOTIDE SEQUENCE [LARGE SCALE GENOMIC DNA]</scope>
    <source>
        <strain evidence="7">Cell 2</strain>
    </source>
</reference>
<evidence type="ECO:0000313" key="7">
    <source>
        <dbReference type="EMBL" id="ETK02877.1"/>
    </source>
</evidence>
<dbReference type="PANTHER" id="PTHR38480">
    <property type="entry name" value="SLR0254 PROTEIN"/>
    <property type="match status" value="1"/>
</dbReference>
<evidence type="ECO:0000259" key="6">
    <source>
        <dbReference type="Pfam" id="PF06271"/>
    </source>
</evidence>
<feature type="domain" description="RDD" evidence="6">
    <location>
        <begin position="19"/>
        <end position="147"/>
    </location>
</feature>
<evidence type="ECO:0000256" key="2">
    <source>
        <dbReference type="ARBA" id="ARBA00022692"/>
    </source>
</evidence>
<keyword evidence="2 5" id="KW-0812">Transmembrane</keyword>
<feature type="transmembrane region" description="Helical" evidence="5">
    <location>
        <begin position="59"/>
        <end position="79"/>
    </location>
</feature>
<evidence type="ECO:0000256" key="1">
    <source>
        <dbReference type="ARBA" id="ARBA00004141"/>
    </source>
</evidence>
<dbReference type="AlphaFoldDB" id="W2C8P8"/>
<name>W2C8P8_9BACT</name>
<dbReference type="PATRIC" id="fig|1411148.3.peg.170"/>
<comment type="subcellular location">
    <subcellularLocation>
        <location evidence="1">Membrane</location>
        <topology evidence="1">Multi-pass membrane protein</topology>
    </subcellularLocation>
</comment>
<comment type="caution">
    <text evidence="7">The sequence shown here is derived from an EMBL/GenBank/DDBJ whole genome shotgun (WGS) entry which is preliminary data.</text>
</comment>
<dbReference type="EMBL" id="AYUF01000294">
    <property type="protein sequence ID" value="ETK02877.1"/>
    <property type="molecule type" value="Genomic_DNA"/>
</dbReference>
<dbReference type="Proteomes" id="UP000018837">
    <property type="component" value="Unassembled WGS sequence"/>
</dbReference>
<dbReference type="GO" id="GO:0016020">
    <property type="term" value="C:membrane"/>
    <property type="evidence" value="ECO:0007669"/>
    <property type="project" value="UniProtKB-SubCell"/>
</dbReference>
<gene>
    <name evidence="7" type="ORF">N425_01940</name>
</gene>
<proteinExistence type="predicted"/>
<keyword evidence="3 5" id="KW-1133">Transmembrane helix</keyword>